<organism evidence="1 2">
    <name type="scientific">Henriciella algicola</name>
    <dbReference type="NCBI Taxonomy" id="1608422"/>
    <lineage>
        <taxon>Bacteria</taxon>
        <taxon>Pseudomonadati</taxon>
        <taxon>Pseudomonadota</taxon>
        <taxon>Alphaproteobacteria</taxon>
        <taxon>Hyphomonadales</taxon>
        <taxon>Hyphomonadaceae</taxon>
        <taxon>Henriciella</taxon>
    </lineage>
</organism>
<dbReference type="SUPFAM" id="SSF55298">
    <property type="entry name" value="YjgF-like"/>
    <property type="match status" value="1"/>
</dbReference>
<dbReference type="AlphaFoldDB" id="A0A399RBD9"/>
<proteinExistence type="predicted"/>
<dbReference type="PANTHER" id="PTHR43857">
    <property type="entry name" value="BLR7761 PROTEIN"/>
    <property type="match status" value="1"/>
</dbReference>
<dbReference type="CDD" id="cd06154">
    <property type="entry name" value="YjgF_YER057c_UK114_like_6"/>
    <property type="match status" value="1"/>
</dbReference>
<sequence length="130" mass="13906">MASGRRLISTGSPFEKAFGYSRAVVQGDWCFVAGVTGYDYAAMTMPQDAAAQADACFATISRVLEEAGFAIADIVRVQYTLTDRALVDEVAPVLGRHMGDIRPAATMVISGLISPEMKIEIEVTALRSEA</sequence>
<dbReference type="Gene3D" id="3.30.1330.40">
    <property type="entry name" value="RutC-like"/>
    <property type="match status" value="1"/>
</dbReference>
<evidence type="ECO:0000313" key="1">
    <source>
        <dbReference type="EMBL" id="RIJ27751.1"/>
    </source>
</evidence>
<evidence type="ECO:0000313" key="2">
    <source>
        <dbReference type="Proteomes" id="UP000265845"/>
    </source>
</evidence>
<dbReference type="Proteomes" id="UP000265845">
    <property type="component" value="Unassembled WGS sequence"/>
</dbReference>
<gene>
    <name evidence="1" type="ORF">D1222_15385</name>
</gene>
<accession>A0A399RBD9</accession>
<name>A0A399RBD9_9PROT</name>
<protein>
    <submittedName>
        <fullName evidence="1">RidA family protein</fullName>
    </submittedName>
</protein>
<keyword evidence="2" id="KW-1185">Reference proteome</keyword>
<reference evidence="1 2" key="1">
    <citation type="submission" date="2018-08" db="EMBL/GenBank/DDBJ databases">
        <title>Henriciella mobilis sp. nov., isolated from seawater.</title>
        <authorList>
            <person name="Cheng H."/>
            <person name="Wu Y.-H."/>
            <person name="Xu X.-W."/>
            <person name="Guo L.-L."/>
        </authorList>
    </citation>
    <scope>NUCLEOTIDE SEQUENCE [LARGE SCALE GENOMIC DNA]</scope>
    <source>
        <strain evidence="1 2">CCUG67844</strain>
    </source>
</reference>
<dbReference type="InterPro" id="IPR035959">
    <property type="entry name" value="RutC-like_sf"/>
</dbReference>
<dbReference type="RefSeq" id="WP_119455126.1">
    <property type="nucleotide sequence ID" value="NZ_QWGA01000008.1"/>
</dbReference>
<dbReference type="PANTHER" id="PTHR43857:SF1">
    <property type="entry name" value="YJGH FAMILY PROTEIN"/>
    <property type="match status" value="1"/>
</dbReference>
<dbReference type="InterPro" id="IPR006175">
    <property type="entry name" value="YjgF/YER057c/UK114"/>
</dbReference>
<dbReference type="EMBL" id="QWGA01000008">
    <property type="protein sequence ID" value="RIJ27751.1"/>
    <property type="molecule type" value="Genomic_DNA"/>
</dbReference>
<comment type="caution">
    <text evidence="1">The sequence shown here is derived from an EMBL/GenBank/DDBJ whole genome shotgun (WGS) entry which is preliminary data.</text>
</comment>
<dbReference type="Pfam" id="PF01042">
    <property type="entry name" value="Ribonuc_L-PSP"/>
    <property type="match status" value="1"/>
</dbReference>
<dbReference type="OrthoDB" id="9799840at2"/>